<reference evidence="4" key="1">
    <citation type="submission" date="2021-04" db="EMBL/GenBank/DDBJ databases">
        <title>Isolation and polyphasic classification of algal microorganism.</title>
        <authorList>
            <person name="Wang S."/>
        </authorList>
    </citation>
    <scope>NUCLEOTIDE SEQUENCE</scope>
    <source>
        <strain evidence="4">720a</strain>
    </source>
</reference>
<dbReference type="Pfam" id="PF03419">
    <property type="entry name" value="Peptidase_U4"/>
    <property type="match status" value="1"/>
</dbReference>
<sequence length="306" mass="35160">MTIYLDAVWALNFLLDIMLLMLTQALARDSTRIIRIVIGGFVASLLVPISLYFPDTFFTSVIGKLLFSCFIILTTFGYHNFYRWIKLLLLFYFITFSIGGGLIGIHYLFQRPFGLDSNGFLTFNSGFGDPVSWLFVVIGFPLVWVFTKSRMDKHTAEKIRYDQLCPVTIQIKGKSYSTTGYIDSGNQLIDPLTKKPVILCDEPFLKNWFTEEEWKRVRKCSESLDLDSLPTEWEKYLQLVPYQGVQGNSTFLFTIRPDTLVIYYGEQKIVTSKVLVGLQFSNLTKDESYHCLLHPQIIKLATIHSA</sequence>
<dbReference type="GO" id="GO:0030436">
    <property type="term" value="P:asexual sporulation"/>
    <property type="evidence" value="ECO:0007669"/>
    <property type="project" value="InterPro"/>
</dbReference>
<accession>A0A941DRN1</accession>
<keyword evidence="3" id="KW-0812">Transmembrane</keyword>
<keyword evidence="1 3" id="KW-0472">Membrane</keyword>
<keyword evidence="1" id="KW-0645">Protease</keyword>
<comment type="caution">
    <text evidence="4">The sequence shown here is derived from an EMBL/GenBank/DDBJ whole genome shotgun (WGS) entry which is preliminary data.</text>
</comment>
<comment type="subcellular location">
    <subcellularLocation>
        <location evidence="1">Cell membrane</location>
    </subcellularLocation>
</comment>
<keyword evidence="5" id="KW-1185">Reference proteome</keyword>
<feature type="transmembrane region" description="Helical" evidence="3">
    <location>
        <begin position="90"/>
        <end position="110"/>
    </location>
</feature>
<evidence type="ECO:0000256" key="1">
    <source>
        <dbReference type="PIRNR" id="PIRNR018571"/>
    </source>
</evidence>
<dbReference type="RefSeq" id="WP_166530033.1">
    <property type="nucleotide sequence ID" value="NZ_JAGSOT010000009.1"/>
</dbReference>
<comment type="subunit">
    <text evidence="1">Self-associates. Interacts with SigE. Interacts with SpoIIR.</text>
</comment>
<keyword evidence="1" id="KW-0749">Sporulation</keyword>
<dbReference type="Proteomes" id="UP000675284">
    <property type="component" value="Unassembled WGS sequence"/>
</dbReference>
<comment type="function">
    <text evidence="1">Probable aspartic protease that is responsible for the proteolytic cleavage of the RNA polymerase sigma E factor (SigE/spoIIGB) to yield the active peptide in the mother cell during sporulation. Responds to a signal from the forespore that is triggered by the extracellular signal protein SpoIIR.</text>
</comment>
<protein>
    <recommendedName>
        <fullName evidence="1">Sporulation sigma-E factor-processing peptidase</fullName>
        <ecNumber evidence="1">3.4.23.-</ecNumber>
    </recommendedName>
    <alternativeName>
        <fullName evidence="1">Membrane-associated aspartic protease</fullName>
    </alternativeName>
    <alternativeName>
        <fullName evidence="1">Stage II sporulation protein GA</fullName>
    </alternativeName>
</protein>
<feature type="transmembrane region" description="Helical" evidence="3">
    <location>
        <begin position="6"/>
        <end position="26"/>
    </location>
</feature>
<dbReference type="GO" id="GO:0005886">
    <property type="term" value="C:plasma membrane"/>
    <property type="evidence" value="ECO:0007669"/>
    <property type="project" value="UniProtKB-SubCell"/>
</dbReference>
<evidence type="ECO:0000256" key="2">
    <source>
        <dbReference type="PIRSR" id="PIRSR018571-1"/>
    </source>
</evidence>
<dbReference type="GO" id="GO:0030435">
    <property type="term" value="P:sporulation resulting in formation of a cellular spore"/>
    <property type="evidence" value="ECO:0007669"/>
    <property type="project" value="UniProtKB-KW"/>
</dbReference>
<dbReference type="EC" id="3.4.23.-" evidence="1"/>
<dbReference type="EMBL" id="JAGSOT010000009">
    <property type="protein sequence ID" value="MBR7795325.1"/>
    <property type="molecule type" value="Genomic_DNA"/>
</dbReference>
<keyword evidence="3" id="KW-1133">Transmembrane helix</keyword>
<evidence type="ECO:0000313" key="5">
    <source>
        <dbReference type="Proteomes" id="UP000675284"/>
    </source>
</evidence>
<comment type="similarity">
    <text evidence="1">Belongs to the peptidase U4 family.</text>
</comment>
<feature type="transmembrane region" description="Helical" evidence="3">
    <location>
        <begin position="33"/>
        <end position="51"/>
    </location>
</feature>
<dbReference type="PIRSF" id="PIRSF018571">
    <property type="entry name" value="SpoIIGA"/>
    <property type="match status" value="1"/>
</dbReference>
<keyword evidence="1" id="KW-0064">Aspartyl protease</keyword>
<keyword evidence="1" id="KW-1003">Cell membrane</keyword>
<organism evidence="4 5">
    <name type="scientific">Virgibacillus salarius</name>
    <dbReference type="NCBI Taxonomy" id="447199"/>
    <lineage>
        <taxon>Bacteria</taxon>
        <taxon>Bacillati</taxon>
        <taxon>Bacillota</taxon>
        <taxon>Bacilli</taxon>
        <taxon>Bacillales</taxon>
        <taxon>Bacillaceae</taxon>
        <taxon>Virgibacillus</taxon>
    </lineage>
</organism>
<name>A0A941DRN1_9BACI</name>
<feature type="transmembrane region" description="Helical" evidence="3">
    <location>
        <begin position="57"/>
        <end position="78"/>
    </location>
</feature>
<evidence type="ECO:0000256" key="3">
    <source>
        <dbReference type="SAM" id="Phobius"/>
    </source>
</evidence>
<feature type="transmembrane region" description="Helical" evidence="3">
    <location>
        <begin position="130"/>
        <end position="147"/>
    </location>
</feature>
<feature type="active site" evidence="2">
    <location>
        <position position="183"/>
    </location>
</feature>
<evidence type="ECO:0000313" key="4">
    <source>
        <dbReference type="EMBL" id="MBR7795325.1"/>
    </source>
</evidence>
<dbReference type="GO" id="GO:0006508">
    <property type="term" value="P:proteolysis"/>
    <property type="evidence" value="ECO:0007669"/>
    <property type="project" value="UniProtKB-KW"/>
</dbReference>
<dbReference type="NCBIfam" id="TIGR02854">
    <property type="entry name" value="spore_II_GA"/>
    <property type="match status" value="1"/>
</dbReference>
<dbReference type="InterPro" id="IPR005081">
    <property type="entry name" value="SpoIIGA"/>
</dbReference>
<dbReference type="AlphaFoldDB" id="A0A941DRN1"/>
<keyword evidence="1" id="KW-0378">Hydrolase</keyword>
<dbReference type="GO" id="GO:0004190">
    <property type="term" value="F:aspartic-type endopeptidase activity"/>
    <property type="evidence" value="ECO:0007669"/>
    <property type="project" value="UniProtKB-KW"/>
</dbReference>
<gene>
    <name evidence="4" type="primary">spoIIGA</name>
    <name evidence="4" type="ORF">KCX74_04615</name>
</gene>
<proteinExistence type="inferred from homology"/>